<protein>
    <submittedName>
        <fullName evidence="1">Uncharacterized protein</fullName>
    </submittedName>
</protein>
<keyword evidence="2" id="KW-1185">Reference proteome</keyword>
<organism evidence="1 2">
    <name type="scientific">Persea americana</name>
    <name type="common">Avocado</name>
    <dbReference type="NCBI Taxonomy" id="3435"/>
    <lineage>
        <taxon>Eukaryota</taxon>
        <taxon>Viridiplantae</taxon>
        <taxon>Streptophyta</taxon>
        <taxon>Embryophyta</taxon>
        <taxon>Tracheophyta</taxon>
        <taxon>Spermatophyta</taxon>
        <taxon>Magnoliopsida</taxon>
        <taxon>Magnoliidae</taxon>
        <taxon>Laurales</taxon>
        <taxon>Lauraceae</taxon>
        <taxon>Persea</taxon>
    </lineage>
</organism>
<dbReference type="Proteomes" id="UP001234297">
    <property type="component" value="Chromosome 1"/>
</dbReference>
<sequence>MFDGPEVLELADLQISEASEPEYIDPFPEGIQQQDEQRIMMEIMISDDDSDAPREEIQVGAANDQHSQIQEDPTLKG</sequence>
<dbReference type="EMBL" id="CM056809">
    <property type="protein sequence ID" value="KAJ8648402.1"/>
    <property type="molecule type" value="Genomic_DNA"/>
</dbReference>
<gene>
    <name evidence="1" type="ORF">MRB53_001425</name>
</gene>
<proteinExistence type="predicted"/>
<name>A0ACC2MRK2_PERAE</name>
<accession>A0ACC2MRK2</accession>
<evidence type="ECO:0000313" key="1">
    <source>
        <dbReference type="EMBL" id="KAJ8648402.1"/>
    </source>
</evidence>
<comment type="caution">
    <text evidence="1">The sequence shown here is derived from an EMBL/GenBank/DDBJ whole genome shotgun (WGS) entry which is preliminary data.</text>
</comment>
<reference evidence="1 2" key="1">
    <citation type="journal article" date="2022" name="Hortic Res">
        <title>A haplotype resolved chromosomal level avocado genome allows analysis of novel avocado genes.</title>
        <authorList>
            <person name="Nath O."/>
            <person name="Fletcher S.J."/>
            <person name="Hayward A."/>
            <person name="Shaw L.M."/>
            <person name="Masouleh A.K."/>
            <person name="Furtado A."/>
            <person name="Henry R.J."/>
            <person name="Mitter N."/>
        </authorList>
    </citation>
    <scope>NUCLEOTIDE SEQUENCE [LARGE SCALE GENOMIC DNA]</scope>
    <source>
        <strain evidence="2">cv. Hass</strain>
    </source>
</reference>
<evidence type="ECO:0000313" key="2">
    <source>
        <dbReference type="Proteomes" id="UP001234297"/>
    </source>
</evidence>